<dbReference type="RefSeq" id="WP_289363654.1">
    <property type="nucleotide sequence ID" value="NZ_JAUCBP010000002.1"/>
</dbReference>
<dbReference type="InterPro" id="IPR008769">
    <property type="entry name" value="PhaF_PhaI"/>
</dbReference>
<feature type="coiled-coil region" evidence="1">
    <location>
        <begin position="97"/>
        <end position="124"/>
    </location>
</feature>
<evidence type="ECO:0000313" key="2">
    <source>
        <dbReference type="EMBL" id="MDM7859591.1"/>
    </source>
</evidence>
<keyword evidence="3" id="KW-1185">Reference proteome</keyword>
<protein>
    <submittedName>
        <fullName evidence="2">Phasin family protein</fullName>
    </submittedName>
</protein>
<accession>A0ABT7STS9</accession>
<proteinExistence type="predicted"/>
<evidence type="ECO:0000256" key="1">
    <source>
        <dbReference type="SAM" id="Coils"/>
    </source>
</evidence>
<dbReference type="EMBL" id="JAUCBP010000002">
    <property type="protein sequence ID" value="MDM7859591.1"/>
    <property type="molecule type" value="Genomic_DNA"/>
</dbReference>
<name>A0ABT7STS9_9ALTE</name>
<reference evidence="2 3" key="1">
    <citation type="submission" date="2023-06" db="EMBL/GenBank/DDBJ databases">
        <title>Alteromonas sp. ASW11-36 isolated from intertidal sand.</title>
        <authorList>
            <person name="Li Y."/>
        </authorList>
    </citation>
    <scope>NUCLEOTIDE SEQUENCE [LARGE SCALE GENOMIC DNA]</scope>
    <source>
        <strain evidence="2 3">ASW11-36</strain>
    </source>
</reference>
<comment type="caution">
    <text evidence="2">The sequence shown here is derived from an EMBL/GenBank/DDBJ whole genome shotgun (WGS) entry which is preliminary data.</text>
</comment>
<evidence type="ECO:0000313" key="3">
    <source>
        <dbReference type="Proteomes" id="UP001234343"/>
    </source>
</evidence>
<sequence>MNNIETLKQTAANAEEMARNIWLAGLGAYGKGYEEVKGRLETLSADSNKLFGELVAKGEKIEAEGKAKVAEVKTQVTAKADVEARVEAVRTKLGLNADDTDQKIEELNAKIDALTAAVAALAAKPATKTAAKKA</sequence>
<dbReference type="PANTHER" id="PTHR38664">
    <property type="entry name" value="SLR0058 PROTEIN"/>
    <property type="match status" value="1"/>
</dbReference>
<dbReference type="NCBIfam" id="NF047773">
    <property type="entry name" value="phas_rel_Lepto"/>
    <property type="match status" value="1"/>
</dbReference>
<dbReference type="Proteomes" id="UP001234343">
    <property type="component" value="Unassembled WGS sequence"/>
</dbReference>
<keyword evidence="1" id="KW-0175">Coiled coil</keyword>
<dbReference type="PANTHER" id="PTHR38664:SF1">
    <property type="entry name" value="SLR0058 PROTEIN"/>
    <property type="match status" value="1"/>
</dbReference>
<gene>
    <name evidence="2" type="ORF">QTP81_03090</name>
</gene>
<organism evidence="2 3">
    <name type="scientific">Alteromonas arenosi</name>
    <dbReference type="NCBI Taxonomy" id="3055817"/>
    <lineage>
        <taxon>Bacteria</taxon>
        <taxon>Pseudomonadati</taxon>
        <taxon>Pseudomonadota</taxon>
        <taxon>Gammaproteobacteria</taxon>
        <taxon>Alteromonadales</taxon>
        <taxon>Alteromonadaceae</taxon>
        <taxon>Alteromonas/Salinimonas group</taxon>
        <taxon>Alteromonas</taxon>
    </lineage>
</organism>
<dbReference type="Pfam" id="PF05597">
    <property type="entry name" value="Phasin"/>
    <property type="match status" value="1"/>
</dbReference>